<feature type="domain" description="GH10" evidence="10">
    <location>
        <begin position="1"/>
        <end position="83"/>
    </location>
</feature>
<evidence type="ECO:0000256" key="7">
    <source>
        <dbReference type="ARBA" id="ARBA00023277"/>
    </source>
</evidence>
<evidence type="ECO:0000256" key="8">
    <source>
        <dbReference type="ARBA" id="ARBA00023295"/>
    </source>
</evidence>
<evidence type="ECO:0000256" key="4">
    <source>
        <dbReference type="ARBA" id="ARBA00022651"/>
    </source>
</evidence>
<dbReference type="EMBL" id="FJ919050">
    <property type="protein sequence ID" value="ACR24753.1"/>
    <property type="molecule type" value="Genomic_DNA"/>
</dbReference>
<dbReference type="PROSITE" id="PS51760">
    <property type="entry name" value="GH10_2"/>
    <property type="match status" value="1"/>
</dbReference>
<keyword evidence="5" id="KW-0732">Signal</keyword>
<reference evidence="11" key="2">
    <citation type="journal article" date="2012" name="PLoS ONE">
        <title>Phylogenetic diversity and environment-specific distributions of glycosyl hydrolase family 10 xylanases in geographically distant soils.</title>
        <authorList>
            <person name="Wang G."/>
            <person name="Meng K."/>
            <person name="Luo H."/>
            <person name="Wang Y."/>
            <person name="Huang H."/>
            <person name="Shi P."/>
            <person name="Yang P."/>
            <person name="Zhang Z."/>
            <person name="Yao B."/>
        </authorList>
    </citation>
    <scope>NUCLEOTIDE SEQUENCE</scope>
</reference>
<evidence type="ECO:0000256" key="6">
    <source>
        <dbReference type="ARBA" id="ARBA00022801"/>
    </source>
</evidence>
<comment type="similarity">
    <text evidence="2">Belongs to the glycosyl hydrolase 10 (cellulase F) family.</text>
</comment>
<dbReference type="PANTHER" id="PTHR31490:SF88">
    <property type="entry name" value="BETA-XYLANASE"/>
    <property type="match status" value="1"/>
</dbReference>
<evidence type="ECO:0000256" key="3">
    <source>
        <dbReference type="ARBA" id="ARBA00012590"/>
    </source>
</evidence>
<keyword evidence="4 11" id="KW-0858">Xylan degradation</keyword>
<dbReference type="InterPro" id="IPR044846">
    <property type="entry name" value="GH10"/>
</dbReference>
<feature type="non-terminal residue" evidence="11">
    <location>
        <position position="1"/>
    </location>
</feature>
<proteinExistence type="inferred from homology"/>
<sequence>YDWDVGNEPFSNFDLFSILGGEVMGEWFATARAADPAAKLYINEYSVLNPSLSWSMARLNLLNIVSSLLQAGVPIDGIGIQSH</sequence>
<evidence type="ECO:0000256" key="9">
    <source>
        <dbReference type="ARBA" id="ARBA00023326"/>
    </source>
</evidence>
<evidence type="ECO:0000256" key="1">
    <source>
        <dbReference type="ARBA" id="ARBA00000681"/>
    </source>
</evidence>
<dbReference type="Gene3D" id="3.20.20.80">
    <property type="entry name" value="Glycosidases"/>
    <property type="match status" value="1"/>
</dbReference>
<name>C4PDD5_9ZZZZ</name>
<keyword evidence="9" id="KW-0624">Polysaccharide degradation</keyword>
<dbReference type="Pfam" id="PF00331">
    <property type="entry name" value="Glyco_hydro_10"/>
    <property type="match status" value="1"/>
</dbReference>
<dbReference type="GO" id="GO:0031176">
    <property type="term" value="F:endo-1,4-beta-xylanase activity"/>
    <property type="evidence" value="ECO:0007669"/>
    <property type="project" value="UniProtKB-EC"/>
</dbReference>
<keyword evidence="7" id="KW-0119">Carbohydrate metabolism</keyword>
<comment type="catalytic activity">
    <reaction evidence="1">
        <text>Endohydrolysis of (1-&gt;4)-beta-D-xylosidic linkages in xylans.</text>
        <dbReference type="EC" id="3.2.1.8"/>
    </reaction>
</comment>
<evidence type="ECO:0000313" key="11">
    <source>
        <dbReference type="EMBL" id="ACR24753.1"/>
    </source>
</evidence>
<dbReference type="InterPro" id="IPR017853">
    <property type="entry name" value="GH"/>
</dbReference>
<dbReference type="PANTHER" id="PTHR31490">
    <property type="entry name" value="GLYCOSYL HYDROLASE"/>
    <property type="match status" value="1"/>
</dbReference>
<dbReference type="GO" id="GO:0045493">
    <property type="term" value="P:xylan catabolic process"/>
    <property type="evidence" value="ECO:0007669"/>
    <property type="project" value="UniProtKB-KW"/>
</dbReference>
<evidence type="ECO:0000256" key="2">
    <source>
        <dbReference type="ARBA" id="ARBA00007495"/>
    </source>
</evidence>
<keyword evidence="8 11" id="KW-0326">Glycosidase</keyword>
<dbReference type="SUPFAM" id="SSF51445">
    <property type="entry name" value="(Trans)glycosidases"/>
    <property type="match status" value="1"/>
</dbReference>
<accession>C4PDD5</accession>
<dbReference type="PRINTS" id="PR00134">
    <property type="entry name" value="GLHYDRLASE10"/>
</dbReference>
<keyword evidence="6 11" id="KW-0378">Hydrolase</keyword>
<feature type="non-terminal residue" evidence="11">
    <location>
        <position position="83"/>
    </location>
</feature>
<dbReference type="InterPro" id="IPR001000">
    <property type="entry name" value="GH10_dom"/>
</dbReference>
<organism evidence="11">
    <name type="scientific">uncultured organism</name>
    <dbReference type="NCBI Taxonomy" id="155900"/>
    <lineage>
        <taxon>unclassified sequences</taxon>
        <taxon>environmental samples</taxon>
    </lineage>
</organism>
<evidence type="ECO:0000256" key="5">
    <source>
        <dbReference type="ARBA" id="ARBA00022729"/>
    </source>
</evidence>
<dbReference type="EC" id="3.2.1.8" evidence="3"/>
<protein>
    <recommendedName>
        <fullName evidence="3">endo-1,4-beta-xylanase</fullName>
        <ecNumber evidence="3">3.2.1.8</ecNumber>
    </recommendedName>
</protein>
<dbReference type="AlphaFoldDB" id="C4PDD5"/>
<reference evidence="11" key="1">
    <citation type="submission" date="2009-04" db="EMBL/GenBank/DDBJ databases">
        <authorList>
            <person name="Wang G.Z."/>
            <person name="Luo H.Y."/>
            <person name="Wang Y.R."/>
            <person name="Yang P.L."/>
            <person name="Meng K."/>
            <person name="Yao B."/>
        </authorList>
    </citation>
    <scope>NUCLEOTIDE SEQUENCE</scope>
</reference>
<evidence type="ECO:0000259" key="10">
    <source>
        <dbReference type="PROSITE" id="PS51760"/>
    </source>
</evidence>